<keyword evidence="1" id="KW-0812">Transmembrane</keyword>
<organism evidence="3 4">
    <name type="scientific">Tengunoibacter tsumagoiensis</name>
    <dbReference type="NCBI Taxonomy" id="2014871"/>
    <lineage>
        <taxon>Bacteria</taxon>
        <taxon>Bacillati</taxon>
        <taxon>Chloroflexota</taxon>
        <taxon>Ktedonobacteria</taxon>
        <taxon>Ktedonobacterales</taxon>
        <taxon>Dictyobacteraceae</taxon>
        <taxon>Tengunoibacter</taxon>
    </lineage>
</organism>
<reference evidence="4" key="1">
    <citation type="submission" date="2018-12" db="EMBL/GenBank/DDBJ databases">
        <title>Tengunoibacter tsumagoiensis gen. nov., sp. nov., Dictyobacter kobayashii sp. nov., D. alpinus sp. nov., and D. joshuensis sp. nov. and description of Dictyobacteraceae fam. nov. within the order Ktedonobacterales isolated from Tengu-no-mugimeshi.</title>
        <authorList>
            <person name="Wang C.M."/>
            <person name="Zheng Y."/>
            <person name="Sakai Y."/>
            <person name="Toyoda A."/>
            <person name="Minakuchi Y."/>
            <person name="Abe K."/>
            <person name="Yokota A."/>
            <person name="Yabe S."/>
        </authorList>
    </citation>
    <scope>NUCLEOTIDE SEQUENCE [LARGE SCALE GENOMIC DNA]</scope>
    <source>
        <strain evidence="4">Uno3</strain>
    </source>
</reference>
<proteinExistence type="predicted"/>
<dbReference type="AlphaFoldDB" id="A0A402A475"/>
<comment type="caution">
    <text evidence="3">The sequence shown here is derived from an EMBL/GenBank/DDBJ whole genome shotgun (WGS) entry which is preliminary data.</text>
</comment>
<evidence type="ECO:0000256" key="1">
    <source>
        <dbReference type="SAM" id="Phobius"/>
    </source>
</evidence>
<dbReference type="EMBL" id="BIFR01000001">
    <property type="protein sequence ID" value="GCE13938.1"/>
    <property type="molecule type" value="Genomic_DNA"/>
</dbReference>
<dbReference type="GO" id="GO:0016787">
    <property type="term" value="F:hydrolase activity"/>
    <property type="evidence" value="ECO:0007669"/>
    <property type="project" value="InterPro"/>
</dbReference>
<evidence type="ECO:0000259" key="2">
    <source>
        <dbReference type="Pfam" id="PF06439"/>
    </source>
</evidence>
<dbReference type="Pfam" id="PF06439">
    <property type="entry name" value="3keto-disac_hyd"/>
    <property type="match status" value="1"/>
</dbReference>
<dbReference type="OrthoDB" id="155516at2"/>
<keyword evidence="1" id="KW-1133">Transmembrane helix</keyword>
<keyword evidence="1" id="KW-0472">Membrane</keyword>
<accession>A0A402A475</accession>
<evidence type="ECO:0000313" key="3">
    <source>
        <dbReference type="EMBL" id="GCE13938.1"/>
    </source>
</evidence>
<feature type="transmembrane region" description="Helical" evidence="1">
    <location>
        <begin position="30"/>
        <end position="49"/>
    </location>
</feature>
<dbReference type="RefSeq" id="WP_126581423.1">
    <property type="nucleotide sequence ID" value="NZ_BIFR01000001.1"/>
</dbReference>
<sequence>MPLQKKDHSPSDLVQATQVTTHSRFRRPGFLFSLVGLLFVLLISGFTAYNRLYQPYQSHLQSTATALYALSATRQSNEEHFTHITATAQSKNNATATTVSQLQDDYTRLTQKTPFLTDTLQKPDIFNWETDSGCSFNNGSYHVSVTQKGYFISCTALNTHFQNFIYQAHMKFLRGDKGGIIFRANSKNSTFYLFQIGQDQSYDIYYYPDKTGTTAQHLTGGQSSLIATNNQQENVLAVLARGKTFHFYLNGTYLTSVEDAARSTGQIGVIADDLHTATEIVYTQVQVWQL</sequence>
<protein>
    <recommendedName>
        <fullName evidence="2">3-keto-alpha-glucoside-1,2-lyase/3-keto-2-hydroxy-glucal hydratase domain-containing protein</fullName>
    </recommendedName>
</protein>
<dbReference type="InterPro" id="IPR010496">
    <property type="entry name" value="AL/BT2_dom"/>
</dbReference>
<name>A0A402A475_9CHLR</name>
<feature type="domain" description="3-keto-alpha-glucoside-1,2-lyase/3-keto-2-hydroxy-glucal hydratase" evidence="2">
    <location>
        <begin position="126"/>
        <end position="269"/>
    </location>
</feature>
<dbReference type="Gene3D" id="2.60.120.560">
    <property type="entry name" value="Exo-inulinase, domain 1"/>
    <property type="match status" value="1"/>
</dbReference>
<gene>
    <name evidence="3" type="ORF">KTT_37970</name>
</gene>
<dbReference type="Proteomes" id="UP000287352">
    <property type="component" value="Unassembled WGS sequence"/>
</dbReference>
<evidence type="ECO:0000313" key="4">
    <source>
        <dbReference type="Proteomes" id="UP000287352"/>
    </source>
</evidence>
<keyword evidence="4" id="KW-1185">Reference proteome</keyword>